<sequence>MPPGQYSTIREFLKKSAILVKVVKKIRIFRHFRWSDWRDGRKIRLFWLVEPYTTVGYDRLNNAYELAVRVEKEKIPGDLVECGTWKGGCAAAMAYAAGRGEGRKVWLFDSFEGLPEPGEADGLLAKEFAADRNTGKLKPINECVASVRDAEEIFFDKLKIKRDSVKIEKGWLQDTLPAASANMGPIAILRLDVDWYESTKICLDHLYDKVAPGGYVIFDDYGHWPGCRLAVQEFFKKRNIDPDLKVIDYTGRYMKKN</sequence>
<dbReference type="SUPFAM" id="SSF53335">
    <property type="entry name" value="S-adenosyl-L-methionine-dependent methyltransferases"/>
    <property type="match status" value="1"/>
</dbReference>
<accession>A0A1F5SJV9</accession>
<protein>
    <recommendedName>
        <fullName evidence="3">Macrocin O-methyltransferase</fullName>
    </recommendedName>
</protein>
<dbReference type="Proteomes" id="UP000178367">
    <property type="component" value="Unassembled WGS sequence"/>
</dbReference>
<organism evidence="1 2">
    <name type="scientific">Candidatus Falkowbacteria bacterium RIFOXYA2_FULL_47_19</name>
    <dbReference type="NCBI Taxonomy" id="1797994"/>
    <lineage>
        <taxon>Bacteria</taxon>
        <taxon>Candidatus Falkowiibacteriota</taxon>
    </lineage>
</organism>
<proteinExistence type="predicted"/>
<dbReference type="EMBL" id="MFGB01000014">
    <property type="protein sequence ID" value="OGF26733.1"/>
    <property type="molecule type" value="Genomic_DNA"/>
</dbReference>
<dbReference type="Pfam" id="PF05711">
    <property type="entry name" value="TylF"/>
    <property type="match status" value="1"/>
</dbReference>
<dbReference type="AlphaFoldDB" id="A0A1F5SJV9"/>
<name>A0A1F5SJV9_9BACT</name>
<dbReference type="STRING" id="1797994.A2227_06430"/>
<comment type="caution">
    <text evidence="1">The sequence shown here is derived from an EMBL/GenBank/DDBJ whole genome shotgun (WGS) entry which is preliminary data.</text>
</comment>
<dbReference type="InterPro" id="IPR008884">
    <property type="entry name" value="TylF_MeTrfase"/>
</dbReference>
<dbReference type="PANTHER" id="PTHR40036">
    <property type="entry name" value="MACROCIN O-METHYLTRANSFERASE"/>
    <property type="match status" value="1"/>
</dbReference>
<dbReference type="Gene3D" id="3.40.50.150">
    <property type="entry name" value="Vaccinia Virus protein VP39"/>
    <property type="match status" value="1"/>
</dbReference>
<reference evidence="1 2" key="1">
    <citation type="journal article" date="2016" name="Nat. Commun.">
        <title>Thousands of microbial genomes shed light on interconnected biogeochemical processes in an aquifer system.</title>
        <authorList>
            <person name="Anantharaman K."/>
            <person name="Brown C.T."/>
            <person name="Hug L.A."/>
            <person name="Sharon I."/>
            <person name="Castelle C.J."/>
            <person name="Probst A.J."/>
            <person name="Thomas B.C."/>
            <person name="Singh A."/>
            <person name="Wilkins M.J."/>
            <person name="Karaoz U."/>
            <person name="Brodie E.L."/>
            <person name="Williams K.H."/>
            <person name="Hubbard S.S."/>
            <person name="Banfield J.F."/>
        </authorList>
    </citation>
    <scope>NUCLEOTIDE SEQUENCE [LARGE SCALE GENOMIC DNA]</scope>
</reference>
<evidence type="ECO:0008006" key="3">
    <source>
        <dbReference type="Google" id="ProtNLM"/>
    </source>
</evidence>
<evidence type="ECO:0000313" key="2">
    <source>
        <dbReference type="Proteomes" id="UP000178367"/>
    </source>
</evidence>
<dbReference type="PANTHER" id="PTHR40036:SF1">
    <property type="entry name" value="MACROCIN O-METHYLTRANSFERASE"/>
    <property type="match status" value="1"/>
</dbReference>
<dbReference type="InterPro" id="IPR029063">
    <property type="entry name" value="SAM-dependent_MTases_sf"/>
</dbReference>
<gene>
    <name evidence="1" type="ORF">A2227_06430</name>
</gene>
<evidence type="ECO:0000313" key="1">
    <source>
        <dbReference type="EMBL" id="OGF26733.1"/>
    </source>
</evidence>